<name>A0A8S1QF39_PARPR</name>
<evidence type="ECO:0000313" key="2">
    <source>
        <dbReference type="Proteomes" id="UP000688137"/>
    </source>
</evidence>
<dbReference type="AlphaFoldDB" id="A0A8S1QF39"/>
<dbReference type="EMBL" id="CAJJDM010000164">
    <property type="protein sequence ID" value="CAD8114232.1"/>
    <property type="molecule type" value="Genomic_DNA"/>
</dbReference>
<accession>A0A8S1QF39</accession>
<reference evidence="1" key="1">
    <citation type="submission" date="2021-01" db="EMBL/GenBank/DDBJ databases">
        <authorList>
            <consortium name="Genoscope - CEA"/>
            <person name="William W."/>
        </authorList>
    </citation>
    <scope>NUCLEOTIDE SEQUENCE</scope>
</reference>
<sequence>MYSLKEMTQIQIYLPNYDYLDRNQYSWGKCKEFLVQCTFDQIQVYVPLCQKTSKLCINLKRLRKPLNVYKEEYLCLKMQNLNQRLKSLVSACAI</sequence>
<gene>
    <name evidence="1" type="ORF">PPRIM_AZ9-3.1.T1590009</name>
</gene>
<keyword evidence="2" id="KW-1185">Reference proteome</keyword>
<protein>
    <submittedName>
        <fullName evidence="1">Uncharacterized protein</fullName>
    </submittedName>
</protein>
<proteinExistence type="predicted"/>
<evidence type="ECO:0000313" key="1">
    <source>
        <dbReference type="EMBL" id="CAD8114232.1"/>
    </source>
</evidence>
<organism evidence="1 2">
    <name type="scientific">Paramecium primaurelia</name>
    <dbReference type="NCBI Taxonomy" id="5886"/>
    <lineage>
        <taxon>Eukaryota</taxon>
        <taxon>Sar</taxon>
        <taxon>Alveolata</taxon>
        <taxon>Ciliophora</taxon>
        <taxon>Intramacronucleata</taxon>
        <taxon>Oligohymenophorea</taxon>
        <taxon>Peniculida</taxon>
        <taxon>Parameciidae</taxon>
        <taxon>Paramecium</taxon>
    </lineage>
</organism>
<comment type="caution">
    <text evidence="1">The sequence shown here is derived from an EMBL/GenBank/DDBJ whole genome shotgun (WGS) entry which is preliminary data.</text>
</comment>
<dbReference type="Proteomes" id="UP000688137">
    <property type="component" value="Unassembled WGS sequence"/>
</dbReference>